<dbReference type="InterPro" id="IPR020846">
    <property type="entry name" value="MFS_dom"/>
</dbReference>
<dbReference type="Gene3D" id="1.20.1250.20">
    <property type="entry name" value="MFS general substrate transporter like domains"/>
    <property type="match status" value="1"/>
</dbReference>
<evidence type="ECO:0000259" key="7">
    <source>
        <dbReference type="PROSITE" id="PS50850"/>
    </source>
</evidence>
<evidence type="ECO:0000256" key="6">
    <source>
        <dbReference type="SAM" id="Phobius"/>
    </source>
</evidence>
<dbReference type="InterPro" id="IPR036259">
    <property type="entry name" value="MFS_trans_sf"/>
</dbReference>
<feature type="transmembrane region" description="Helical" evidence="6">
    <location>
        <begin position="361"/>
        <end position="383"/>
    </location>
</feature>
<sequence length="443" mass="49118">MNTPINTDDSKLTSVRKFWLMWSGQLLSILGSEIVAFAVIWWITGLNTNTQMVTLSYLLLLLPQILLSPLAGFFTDRFNRKIIMIIADVFQAIVTVLMIVLMHFGGIGILGIIILNAVRSIGGVFHRNALQASTTQIVPKNKLSQINSLKFLTEFGVKIIGSLLAALIVELWTLQNIMWIDVATWFVATIFLFGIKIPTLVREVKVEPDKKTHRLKTFTDDYKESFQIIRQTPVLFSLMIISLFTNVALQPINVLLLLFIRNDHGGSAMIFSIIGIVSQIGMLCGALVMSAKKEWKKGGFWMIGGCVVIFFGIVLLKIIPLGTFWLMSVNFFVMFFFLPIINTIYLTYLQRSTPKEAHGRVISIDSTISAIGAPIGVLLSGYFGDLIGISSTYLGAGVLGLIVIFLSSIFGQVHTIKIVNQPEEVHSQEVTNPPTTNTTNTAV</sequence>
<evidence type="ECO:0000256" key="3">
    <source>
        <dbReference type="ARBA" id="ARBA00022692"/>
    </source>
</evidence>
<name>A0ABY6HMQ6_9ARCH</name>
<dbReference type="SUPFAM" id="SSF103473">
    <property type="entry name" value="MFS general substrate transporter"/>
    <property type="match status" value="1"/>
</dbReference>
<dbReference type="PANTHER" id="PTHR23513">
    <property type="entry name" value="INTEGRAL MEMBRANE EFFLUX PROTEIN-RELATED"/>
    <property type="match status" value="1"/>
</dbReference>
<dbReference type="CDD" id="cd06173">
    <property type="entry name" value="MFS_MefA_like"/>
    <property type="match status" value="1"/>
</dbReference>
<keyword evidence="5 6" id="KW-0472">Membrane</keyword>
<evidence type="ECO:0000256" key="1">
    <source>
        <dbReference type="ARBA" id="ARBA00004651"/>
    </source>
</evidence>
<keyword evidence="3 6" id="KW-0812">Transmembrane</keyword>
<dbReference type="PROSITE" id="PS50850">
    <property type="entry name" value="MFS"/>
    <property type="match status" value="1"/>
</dbReference>
<dbReference type="EMBL" id="CP104013">
    <property type="protein sequence ID" value="UYP44788.1"/>
    <property type="molecule type" value="Genomic_DNA"/>
</dbReference>
<dbReference type="InterPro" id="IPR011701">
    <property type="entry name" value="MFS"/>
</dbReference>
<dbReference type="Pfam" id="PF07690">
    <property type="entry name" value="MFS_1"/>
    <property type="match status" value="1"/>
</dbReference>
<feature type="transmembrane region" description="Helical" evidence="6">
    <location>
        <begin position="389"/>
        <end position="410"/>
    </location>
</feature>
<feature type="transmembrane region" description="Helical" evidence="6">
    <location>
        <begin position="300"/>
        <end position="319"/>
    </location>
</feature>
<feature type="transmembrane region" description="Helical" evidence="6">
    <location>
        <begin position="325"/>
        <end position="349"/>
    </location>
</feature>
<feature type="transmembrane region" description="Helical" evidence="6">
    <location>
        <begin position="20"/>
        <end position="43"/>
    </location>
</feature>
<feature type="domain" description="Major facilitator superfamily (MFS) profile" evidence="7">
    <location>
        <begin position="17"/>
        <end position="415"/>
    </location>
</feature>
<evidence type="ECO:0000256" key="2">
    <source>
        <dbReference type="ARBA" id="ARBA00022475"/>
    </source>
</evidence>
<evidence type="ECO:0000313" key="8">
    <source>
        <dbReference type="EMBL" id="UYP44788.1"/>
    </source>
</evidence>
<reference evidence="8" key="1">
    <citation type="submission" date="2022-09" db="EMBL/GenBank/DDBJ databases">
        <title>Actin cytoskeleton and complex cell architecture in an #Asgard archaeon.</title>
        <authorList>
            <person name="Ponce Toledo R.I."/>
            <person name="Schleper C."/>
            <person name="Rodrigues Oliveira T."/>
            <person name="Wollweber F."/>
            <person name="Xu J."/>
            <person name="Rittmann S."/>
            <person name="Klingl A."/>
            <person name="Pilhofer M."/>
        </authorList>
    </citation>
    <scope>NUCLEOTIDE SEQUENCE</scope>
    <source>
        <strain evidence="8">B-35</strain>
    </source>
</reference>
<feature type="transmembrane region" description="Helical" evidence="6">
    <location>
        <begin position="82"/>
        <end position="101"/>
    </location>
</feature>
<keyword evidence="9" id="KW-1185">Reference proteome</keyword>
<feature type="transmembrane region" description="Helical" evidence="6">
    <location>
        <begin position="107"/>
        <end position="130"/>
    </location>
</feature>
<keyword evidence="4 6" id="KW-1133">Transmembrane helix</keyword>
<dbReference type="PANTHER" id="PTHR23513:SF6">
    <property type="entry name" value="MAJOR FACILITATOR SUPERFAMILY ASSOCIATED DOMAIN-CONTAINING PROTEIN"/>
    <property type="match status" value="1"/>
</dbReference>
<proteinExistence type="predicted"/>
<feature type="transmembrane region" description="Helical" evidence="6">
    <location>
        <begin position="177"/>
        <end position="195"/>
    </location>
</feature>
<evidence type="ECO:0000256" key="5">
    <source>
        <dbReference type="ARBA" id="ARBA00023136"/>
    </source>
</evidence>
<organism evidence="8 9">
    <name type="scientific">Candidatus Lokiarchaeum ossiferum</name>
    <dbReference type="NCBI Taxonomy" id="2951803"/>
    <lineage>
        <taxon>Archaea</taxon>
        <taxon>Promethearchaeati</taxon>
        <taxon>Promethearchaeota</taxon>
        <taxon>Promethearchaeia</taxon>
        <taxon>Promethearchaeales</taxon>
        <taxon>Promethearchaeaceae</taxon>
        <taxon>Candidatus Lokiarchaeum</taxon>
    </lineage>
</organism>
<keyword evidence="2" id="KW-1003">Cell membrane</keyword>
<evidence type="ECO:0000313" key="9">
    <source>
        <dbReference type="Proteomes" id="UP001208689"/>
    </source>
</evidence>
<dbReference type="Proteomes" id="UP001208689">
    <property type="component" value="Chromosome"/>
</dbReference>
<accession>A0ABY6HMQ6</accession>
<gene>
    <name evidence="8" type="ORF">NEF87_001073</name>
</gene>
<comment type="subcellular location">
    <subcellularLocation>
        <location evidence="1">Cell membrane</location>
        <topology evidence="1">Multi-pass membrane protein</topology>
    </subcellularLocation>
</comment>
<evidence type="ECO:0000256" key="4">
    <source>
        <dbReference type="ARBA" id="ARBA00022989"/>
    </source>
</evidence>
<protein>
    <submittedName>
        <fullName evidence="8">Enterobactin exporter EntS</fullName>
    </submittedName>
</protein>
<feature type="transmembrane region" description="Helical" evidence="6">
    <location>
        <begin position="234"/>
        <end position="260"/>
    </location>
</feature>
<feature type="transmembrane region" description="Helical" evidence="6">
    <location>
        <begin position="151"/>
        <end position="171"/>
    </location>
</feature>
<feature type="transmembrane region" description="Helical" evidence="6">
    <location>
        <begin position="55"/>
        <end position="75"/>
    </location>
</feature>
<feature type="transmembrane region" description="Helical" evidence="6">
    <location>
        <begin position="266"/>
        <end position="288"/>
    </location>
</feature>